<evidence type="ECO:0008006" key="4">
    <source>
        <dbReference type="Google" id="ProtNLM"/>
    </source>
</evidence>
<evidence type="ECO:0000256" key="1">
    <source>
        <dbReference type="SAM" id="SignalP"/>
    </source>
</evidence>
<proteinExistence type="predicted"/>
<feature type="chain" id="PRO_5005547735" description="Chitin-binding type-4 domain-containing protein" evidence="1">
    <location>
        <begin position="28"/>
        <end position="299"/>
    </location>
</feature>
<name>A0A0L0SB34_ALLM3</name>
<dbReference type="OMA" id="CHESTCR"/>
<dbReference type="STRING" id="578462.A0A0L0SB34"/>
<dbReference type="VEuPathDB" id="FungiDB:AMAG_03858"/>
<dbReference type="OrthoDB" id="2342176at2759"/>
<accession>A0A0L0SB34</accession>
<reference evidence="3" key="2">
    <citation type="submission" date="2009-11" db="EMBL/GenBank/DDBJ databases">
        <title>The Genome Sequence of Allomyces macrogynus strain ATCC 38327.</title>
        <authorList>
            <consortium name="The Broad Institute Genome Sequencing Platform"/>
            <person name="Russ C."/>
            <person name="Cuomo C."/>
            <person name="Shea T."/>
            <person name="Young S.K."/>
            <person name="Zeng Q."/>
            <person name="Koehrsen M."/>
            <person name="Haas B."/>
            <person name="Borodovsky M."/>
            <person name="Guigo R."/>
            <person name="Alvarado L."/>
            <person name="Berlin A."/>
            <person name="Borenstein D."/>
            <person name="Chen Z."/>
            <person name="Engels R."/>
            <person name="Freedman E."/>
            <person name="Gellesch M."/>
            <person name="Goldberg J."/>
            <person name="Griggs A."/>
            <person name="Gujja S."/>
            <person name="Heiman D."/>
            <person name="Hepburn T."/>
            <person name="Howarth C."/>
            <person name="Jen D."/>
            <person name="Larson L."/>
            <person name="Lewis B."/>
            <person name="Mehta T."/>
            <person name="Park D."/>
            <person name="Pearson M."/>
            <person name="Roberts A."/>
            <person name="Saif S."/>
            <person name="Shenoy N."/>
            <person name="Sisk P."/>
            <person name="Stolte C."/>
            <person name="Sykes S."/>
            <person name="Walk T."/>
            <person name="White J."/>
            <person name="Yandava C."/>
            <person name="Burger G."/>
            <person name="Gray M.W."/>
            <person name="Holland P.W.H."/>
            <person name="King N."/>
            <person name="Lang F.B.F."/>
            <person name="Roger A.J."/>
            <person name="Ruiz-Trillo I."/>
            <person name="Lander E."/>
            <person name="Nusbaum C."/>
        </authorList>
    </citation>
    <scope>NUCLEOTIDE SEQUENCE [LARGE SCALE GENOMIC DNA]</scope>
    <source>
        <strain evidence="3">ATCC 38327</strain>
    </source>
</reference>
<gene>
    <name evidence="2" type="ORF">AMAG_03858</name>
</gene>
<evidence type="ECO:0000313" key="2">
    <source>
        <dbReference type="EMBL" id="KNE59600.1"/>
    </source>
</evidence>
<dbReference type="AlphaFoldDB" id="A0A0L0SB34"/>
<sequence>MPSTTSLPLVLLAAVALVASLATVADAHARLLAPEARSPGFCASADHCEPCGFVPKAGARPTANVYARGQPVPVSWSRNNHPAGFVRFAIIPFDSDNTFANFEQNTVLYTCHESTCRSGDARDLNGPDPIPGTPDSNPCNATVTLPAYLKDGQYTMQWMWFSGASYYGQPDRGLSDWYGCHDFTVRGGAPLIAKPTGTCPQCMPEGCYGSYKSGIPAALAECRAGLAGSLAAIPAAKPVITSTTTTAAAAPVATIKPPMITVPAAKPAATTTTTFTAAVPVATKVPVPVVPVGQAARQG</sequence>
<evidence type="ECO:0000313" key="3">
    <source>
        <dbReference type="Proteomes" id="UP000054350"/>
    </source>
</evidence>
<feature type="signal peptide" evidence="1">
    <location>
        <begin position="1"/>
        <end position="27"/>
    </location>
</feature>
<protein>
    <recommendedName>
        <fullName evidence="4">Chitin-binding type-4 domain-containing protein</fullName>
    </recommendedName>
</protein>
<dbReference type="Proteomes" id="UP000054350">
    <property type="component" value="Unassembled WGS sequence"/>
</dbReference>
<keyword evidence="3" id="KW-1185">Reference proteome</keyword>
<dbReference type="eggNOG" id="ENOG502SCVP">
    <property type="taxonomic scope" value="Eukaryota"/>
</dbReference>
<reference evidence="2 3" key="1">
    <citation type="submission" date="2009-11" db="EMBL/GenBank/DDBJ databases">
        <title>Annotation of Allomyces macrogynus ATCC 38327.</title>
        <authorList>
            <consortium name="The Broad Institute Genome Sequencing Platform"/>
            <person name="Russ C."/>
            <person name="Cuomo C."/>
            <person name="Burger G."/>
            <person name="Gray M.W."/>
            <person name="Holland P.W.H."/>
            <person name="King N."/>
            <person name="Lang F.B.F."/>
            <person name="Roger A.J."/>
            <person name="Ruiz-Trillo I."/>
            <person name="Young S.K."/>
            <person name="Zeng Q."/>
            <person name="Gargeya S."/>
            <person name="Fitzgerald M."/>
            <person name="Haas B."/>
            <person name="Abouelleil A."/>
            <person name="Alvarado L."/>
            <person name="Arachchi H.M."/>
            <person name="Berlin A."/>
            <person name="Chapman S.B."/>
            <person name="Gearin G."/>
            <person name="Goldberg J."/>
            <person name="Griggs A."/>
            <person name="Gujja S."/>
            <person name="Hansen M."/>
            <person name="Heiman D."/>
            <person name="Howarth C."/>
            <person name="Larimer J."/>
            <person name="Lui A."/>
            <person name="MacDonald P.J.P."/>
            <person name="McCowen C."/>
            <person name="Montmayeur A."/>
            <person name="Murphy C."/>
            <person name="Neiman D."/>
            <person name="Pearson M."/>
            <person name="Priest M."/>
            <person name="Roberts A."/>
            <person name="Saif S."/>
            <person name="Shea T."/>
            <person name="Sisk P."/>
            <person name="Stolte C."/>
            <person name="Sykes S."/>
            <person name="Wortman J."/>
            <person name="Nusbaum C."/>
            <person name="Birren B."/>
        </authorList>
    </citation>
    <scope>NUCLEOTIDE SEQUENCE [LARGE SCALE GENOMIC DNA]</scope>
    <source>
        <strain evidence="2 3">ATCC 38327</strain>
    </source>
</reference>
<dbReference type="EMBL" id="GG745334">
    <property type="protein sequence ID" value="KNE59600.1"/>
    <property type="molecule type" value="Genomic_DNA"/>
</dbReference>
<keyword evidence="1" id="KW-0732">Signal</keyword>
<organism evidence="2 3">
    <name type="scientific">Allomyces macrogynus (strain ATCC 38327)</name>
    <name type="common">Allomyces javanicus var. macrogynus</name>
    <dbReference type="NCBI Taxonomy" id="578462"/>
    <lineage>
        <taxon>Eukaryota</taxon>
        <taxon>Fungi</taxon>
        <taxon>Fungi incertae sedis</taxon>
        <taxon>Blastocladiomycota</taxon>
        <taxon>Blastocladiomycetes</taxon>
        <taxon>Blastocladiales</taxon>
        <taxon>Blastocladiaceae</taxon>
        <taxon>Allomyces</taxon>
    </lineage>
</organism>